<dbReference type="Proteomes" id="UP000077202">
    <property type="component" value="Unassembled WGS sequence"/>
</dbReference>
<gene>
    <name evidence="1" type="ORF">AXG93_1154s1760</name>
</gene>
<name>A0A176WRI2_MARPO</name>
<accession>A0A176WRI2</accession>
<keyword evidence="2" id="KW-1185">Reference proteome</keyword>
<sequence>MITTCSPTARDVTPGFKHGTVNKKPRSEEKMTALLVFNGTPSSAAAGKALFVAAVPEDDLAQIGAKFFLLDDPLQRRLVQPEIAI</sequence>
<protein>
    <submittedName>
        <fullName evidence="1">Uncharacterized protein</fullName>
    </submittedName>
</protein>
<reference evidence="1" key="1">
    <citation type="submission" date="2016-03" db="EMBL/GenBank/DDBJ databases">
        <title>Mechanisms controlling the formation of the plant cell surface in tip-growing cells are functionally conserved among land plants.</title>
        <authorList>
            <person name="Honkanen S."/>
            <person name="Jones V.A."/>
            <person name="Morieri G."/>
            <person name="Champion C."/>
            <person name="Hetherington A.J."/>
            <person name="Kelly S."/>
            <person name="Saint-Marcoux D."/>
            <person name="Proust H."/>
            <person name="Prescott H."/>
            <person name="Dolan L."/>
        </authorList>
    </citation>
    <scope>NUCLEOTIDE SEQUENCE [LARGE SCALE GENOMIC DNA]</scope>
    <source>
        <tissue evidence="1">Whole gametophyte</tissue>
    </source>
</reference>
<dbReference type="AlphaFoldDB" id="A0A176WRI2"/>
<organism evidence="1 2">
    <name type="scientific">Marchantia polymorpha subsp. ruderalis</name>
    <dbReference type="NCBI Taxonomy" id="1480154"/>
    <lineage>
        <taxon>Eukaryota</taxon>
        <taxon>Viridiplantae</taxon>
        <taxon>Streptophyta</taxon>
        <taxon>Embryophyta</taxon>
        <taxon>Marchantiophyta</taxon>
        <taxon>Marchantiopsida</taxon>
        <taxon>Marchantiidae</taxon>
        <taxon>Marchantiales</taxon>
        <taxon>Marchantiaceae</taxon>
        <taxon>Marchantia</taxon>
    </lineage>
</organism>
<comment type="caution">
    <text evidence="1">The sequence shown here is derived from an EMBL/GenBank/DDBJ whole genome shotgun (WGS) entry which is preliminary data.</text>
</comment>
<dbReference type="EMBL" id="LVLJ01000095">
    <property type="protein sequence ID" value="OAE35720.1"/>
    <property type="molecule type" value="Genomic_DNA"/>
</dbReference>
<evidence type="ECO:0000313" key="1">
    <source>
        <dbReference type="EMBL" id="OAE35720.1"/>
    </source>
</evidence>
<evidence type="ECO:0000313" key="2">
    <source>
        <dbReference type="Proteomes" id="UP000077202"/>
    </source>
</evidence>
<proteinExistence type="predicted"/>